<evidence type="ECO:0000256" key="11">
    <source>
        <dbReference type="ARBA" id="ARBA00023136"/>
    </source>
</evidence>
<evidence type="ECO:0000256" key="14">
    <source>
        <dbReference type="RuleBase" id="RU367007"/>
    </source>
</evidence>
<protein>
    <recommendedName>
        <fullName evidence="4 14">Dolichyl-phosphate-mannose--protein mannosyltransferase</fullName>
        <ecNumber evidence="4 14">2.4.1.109</ecNumber>
    </recommendedName>
</protein>
<dbReference type="InterPro" id="IPR027005">
    <property type="entry name" value="PMT-like"/>
</dbReference>
<feature type="domain" description="MIR" evidence="16">
    <location>
        <begin position="414"/>
        <end position="470"/>
    </location>
</feature>
<evidence type="ECO:0000256" key="4">
    <source>
        <dbReference type="ARBA" id="ARBA00012839"/>
    </source>
</evidence>
<dbReference type="InterPro" id="IPR003342">
    <property type="entry name" value="ArnT-like_N"/>
</dbReference>
<evidence type="ECO:0000313" key="17">
    <source>
        <dbReference type="EMBL" id="MBW0500183.1"/>
    </source>
</evidence>
<comment type="subcellular location">
    <subcellularLocation>
        <location evidence="1 14">Endoplasmic reticulum membrane</location>
        <topology evidence="1 14">Multi-pass membrane protein</topology>
    </subcellularLocation>
</comment>
<dbReference type="GO" id="GO:0005789">
    <property type="term" value="C:endoplasmic reticulum membrane"/>
    <property type="evidence" value="ECO:0007669"/>
    <property type="project" value="UniProtKB-SubCell"/>
</dbReference>
<gene>
    <name evidence="17" type="ORF">O181_039898</name>
</gene>
<feature type="transmembrane region" description="Helical" evidence="14">
    <location>
        <begin position="214"/>
        <end position="232"/>
    </location>
</feature>
<dbReference type="EMBL" id="AVOT02015682">
    <property type="protein sequence ID" value="MBW0500183.1"/>
    <property type="molecule type" value="Genomic_DNA"/>
</dbReference>
<dbReference type="EC" id="2.4.1.109" evidence="4 14"/>
<dbReference type="SMART" id="SM00472">
    <property type="entry name" value="MIR"/>
    <property type="match status" value="3"/>
</dbReference>
<comment type="function">
    <text evidence="14">Transfers mannose from Dol-P-mannose to Ser or Thr residues on proteins.</text>
</comment>
<keyword evidence="7 14" id="KW-0812">Transmembrane</keyword>
<evidence type="ECO:0000256" key="2">
    <source>
        <dbReference type="ARBA" id="ARBA00004922"/>
    </source>
</evidence>
<feature type="transmembrane region" description="Helical" evidence="14">
    <location>
        <begin position="244"/>
        <end position="271"/>
    </location>
</feature>
<evidence type="ECO:0000256" key="5">
    <source>
        <dbReference type="ARBA" id="ARBA00022676"/>
    </source>
</evidence>
<keyword evidence="18" id="KW-1185">Reference proteome</keyword>
<dbReference type="PANTHER" id="PTHR10050">
    <property type="entry name" value="DOLICHYL-PHOSPHATE-MANNOSE--PROTEIN MANNOSYLTRANSFERASE"/>
    <property type="match status" value="1"/>
</dbReference>
<feature type="region of interest" description="Disordered" evidence="15">
    <location>
        <begin position="33"/>
        <end position="52"/>
    </location>
</feature>
<comment type="caution">
    <text evidence="17">The sequence shown here is derived from an EMBL/GenBank/DDBJ whole genome shotgun (WGS) entry which is preliminary data.</text>
</comment>
<dbReference type="FunFam" id="2.80.10.50:FF:000012">
    <property type="entry name" value="Protein O-mannosyl-transferase 1"/>
    <property type="match status" value="1"/>
</dbReference>
<evidence type="ECO:0000256" key="10">
    <source>
        <dbReference type="ARBA" id="ARBA00022989"/>
    </source>
</evidence>
<evidence type="ECO:0000256" key="7">
    <source>
        <dbReference type="ARBA" id="ARBA00022692"/>
    </source>
</evidence>
<evidence type="ECO:0000313" key="18">
    <source>
        <dbReference type="Proteomes" id="UP000765509"/>
    </source>
</evidence>
<evidence type="ECO:0000256" key="6">
    <source>
        <dbReference type="ARBA" id="ARBA00022679"/>
    </source>
</evidence>
<feature type="transmembrane region" description="Helical" evidence="14">
    <location>
        <begin position="682"/>
        <end position="704"/>
    </location>
</feature>
<keyword evidence="5 14" id="KW-0328">Glycosyltransferase</keyword>
<dbReference type="GO" id="GO:0004169">
    <property type="term" value="F:dolichyl-phosphate-mannose-protein mannosyltransferase activity"/>
    <property type="evidence" value="ECO:0007669"/>
    <property type="project" value="UniProtKB-UniRule"/>
</dbReference>
<name>A0A9Q3HCD4_9BASI</name>
<dbReference type="Gene3D" id="2.80.10.50">
    <property type="match status" value="1"/>
</dbReference>
<accession>A0A9Q3HCD4</accession>
<keyword evidence="10 14" id="KW-1133">Transmembrane helix</keyword>
<sequence length="765" mass="88628">MSNSNHHPQQSTHNQTINRSLMKSQSHLHFIQSTHQYQQQLHPNGPNQKLQSNYHHSISRNQPQNILLDDLRELLPLLIYTILGLVTRLYRIGDSSKVIWDEAHFGKFGTHYINQTFYFDVHPPLAKMIVGLAGVLSGFDGSYDFPSGTVYPQHVPYTSMRILLALPGVALIPIAWATALELEFCEFTRHIVTLMVLCDLALTTISRFILLDSLLLFFTFTTVYCLVCFYNQRKYPFDFEWWFWLSMMGLSLGCVTSVKWIGLFVTALVGAHTADELWEKFGDLKMPIRTYLTHWMARIVCLIILPSLVYIASFKLHFMILNRSGPGDSQMSSLFQANLWGNEFARNPLEIAIGSKVTLKNMGFGGGLLHSHVQVYPVGSQQQQVTCYHYRDANNDWIVTPLLHEAPYNDTQPIIDLHHGSVIRLVHALTGRSLHTHNVPAPVSNLNYEVAGYGNTTMDDSNSYWIVEVVDDLLRGRRSKFENIHILSTRLRLRNLNFGCYLRAANVILPQWGFKQVEVTCDKQNNPKDKHTYWNVEGHENPRLPRGDMKLMKSPFFEDFWHLNIAMMTSNNALIPDPDKQDAVSSHPFDWPFLYNGLKMNTWIDSEIKFFLIGNPIVWWLSSIGIILYCIALIWFLGRFKRGFNDLSPKQWQRFIFVGKLGIGGWMLHFAPFLFMGRVTYLHHYLPTLWFAIITFGLCIDHFLFRSRRINKRQKFFIFILLSFSIFFAGWWLRDCALGLRGPIAQYKGKQWRKSWTIYKDHSVV</sequence>
<reference evidence="17" key="1">
    <citation type="submission" date="2021-03" db="EMBL/GenBank/DDBJ databases">
        <title>Draft genome sequence of rust myrtle Austropuccinia psidii MF-1, a brazilian biotype.</title>
        <authorList>
            <person name="Quecine M.C."/>
            <person name="Pachon D.M.R."/>
            <person name="Bonatelli M.L."/>
            <person name="Correr F.H."/>
            <person name="Franceschini L.M."/>
            <person name="Leite T.F."/>
            <person name="Margarido G.R.A."/>
            <person name="Almeida C.A."/>
            <person name="Ferrarezi J.A."/>
            <person name="Labate C.A."/>
        </authorList>
    </citation>
    <scope>NUCLEOTIDE SEQUENCE</scope>
    <source>
        <strain evidence="17">MF-1</strain>
    </source>
</reference>
<dbReference type="Pfam" id="PF02815">
    <property type="entry name" value="MIR"/>
    <property type="match status" value="1"/>
</dbReference>
<comment type="pathway">
    <text evidence="2 14">Protein modification; protein glycosylation.</text>
</comment>
<proteinExistence type="inferred from homology"/>
<keyword evidence="8" id="KW-0677">Repeat</keyword>
<evidence type="ECO:0000256" key="12">
    <source>
        <dbReference type="ARBA" id="ARBA00045085"/>
    </source>
</evidence>
<feature type="transmembrane region" description="Helical" evidence="14">
    <location>
        <begin position="162"/>
        <end position="179"/>
    </location>
</feature>
<keyword evidence="11 14" id="KW-0472">Membrane</keyword>
<evidence type="ECO:0000256" key="1">
    <source>
        <dbReference type="ARBA" id="ARBA00004477"/>
    </source>
</evidence>
<feature type="transmembrane region" description="Helical" evidence="14">
    <location>
        <begin position="292"/>
        <end position="312"/>
    </location>
</feature>
<evidence type="ECO:0000259" key="16">
    <source>
        <dbReference type="PROSITE" id="PS50919"/>
    </source>
</evidence>
<keyword evidence="6 14" id="KW-0808">Transferase</keyword>
<dbReference type="PROSITE" id="PS50919">
    <property type="entry name" value="MIR"/>
    <property type="match status" value="3"/>
</dbReference>
<keyword evidence="9 14" id="KW-0256">Endoplasmic reticulum</keyword>
<dbReference type="InterPro" id="IPR016093">
    <property type="entry name" value="MIR_motif"/>
</dbReference>
<dbReference type="SUPFAM" id="SSF82109">
    <property type="entry name" value="MIR domain"/>
    <property type="match status" value="1"/>
</dbReference>
<comment type="catalytic activity">
    <reaction evidence="13 14">
        <text>a di-trans,poly-cis-dolichyl beta-D-mannosyl phosphate + L-seryl-[protein] = 3-O-(alpha-D-mannosyl)-L-seryl-[protein] + a di-trans,poly-cis-dolichyl phosphate + H(+)</text>
        <dbReference type="Rhea" id="RHEA:17377"/>
        <dbReference type="Rhea" id="RHEA-COMP:9863"/>
        <dbReference type="Rhea" id="RHEA-COMP:13546"/>
        <dbReference type="Rhea" id="RHEA-COMP:19498"/>
        <dbReference type="Rhea" id="RHEA-COMP:19501"/>
        <dbReference type="ChEBI" id="CHEBI:15378"/>
        <dbReference type="ChEBI" id="CHEBI:29999"/>
        <dbReference type="ChEBI" id="CHEBI:57683"/>
        <dbReference type="ChEBI" id="CHEBI:58211"/>
        <dbReference type="ChEBI" id="CHEBI:137321"/>
        <dbReference type="EC" id="2.4.1.109"/>
    </reaction>
</comment>
<dbReference type="AlphaFoldDB" id="A0A9Q3HCD4"/>
<dbReference type="PANTHER" id="PTHR10050:SF46">
    <property type="entry name" value="PROTEIN O-MANNOSYL-TRANSFERASE 2"/>
    <property type="match status" value="1"/>
</dbReference>
<evidence type="ECO:0000256" key="15">
    <source>
        <dbReference type="SAM" id="MobiDB-lite"/>
    </source>
</evidence>
<comment type="catalytic activity">
    <reaction evidence="12 14">
        <text>a di-trans,poly-cis-dolichyl beta-D-mannosyl phosphate + L-threonyl-[protein] = 3-O-(alpha-D-mannosyl)-L-threonyl-[protein] + a di-trans,poly-cis-dolichyl phosphate + H(+)</text>
        <dbReference type="Rhea" id="RHEA:53396"/>
        <dbReference type="Rhea" id="RHEA-COMP:11060"/>
        <dbReference type="Rhea" id="RHEA-COMP:13547"/>
        <dbReference type="Rhea" id="RHEA-COMP:19498"/>
        <dbReference type="Rhea" id="RHEA-COMP:19501"/>
        <dbReference type="ChEBI" id="CHEBI:15378"/>
        <dbReference type="ChEBI" id="CHEBI:30013"/>
        <dbReference type="ChEBI" id="CHEBI:57683"/>
        <dbReference type="ChEBI" id="CHEBI:58211"/>
        <dbReference type="ChEBI" id="CHEBI:137323"/>
        <dbReference type="EC" id="2.4.1.109"/>
    </reaction>
</comment>
<feature type="transmembrane region" description="Helical" evidence="14">
    <location>
        <begin position="657"/>
        <end position="676"/>
    </location>
</feature>
<evidence type="ECO:0000256" key="9">
    <source>
        <dbReference type="ARBA" id="ARBA00022824"/>
    </source>
</evidence>
<evidence type="ECO:0000256" key="3">
    <source>
        <dbReference type="ARBA" id="ARBA00007222"/>
    </source>
</evidence>
<feature type="transmembrane region" description="Helical" evidence="14">
    <location>
        <begin position="617"/>
        <end position="637"/>
    </location>
</feature>
<dbReference type="Proteomes" id="UP000765509">
    <property type="component" value="Unassembled WGS sequence"/>
</dbReference>
<feature type="domain" description="MIR" evidence="16">
    <location>
        <begin position="348"/>
        <end position="402"/>
    </location>
</feature>
<dbReference type="OrthoDB" id="292747at2759"/>
<dbReference type="InterPro" id="IPR036300">
    <property type="entry name" value="MIR_dom_sf"/>
</dbReference>
<feature type="transmembrane region" description="Helical" evidence="14">
    <location>
        <begin position="716"/>
        <end position="733"/>
    </location>
</feature>
<dbReference type="Pfam" id="PF02366">
    <property type="entry name" value="PMT"/>
    <property type="match status" value="1"/>
</dbReference>
<evidence type="ECO:0000256" key="8">
    <source>
        <dbReference type="ARBA" id="ARBA00022737"/>
    </source>
</evidence>
<organism evidence="17 18">
    <name type="scientific">Austropuccinia psidii MF-1</name>
    <dbReference type="NCBI Taxonomy" id="1389203"/>
    <lineage>
        <taxon>Eukaryota</taxon>
        <taxon>Fungi</taxon>
        <taxon>Dikarya</taxon>
        <taxon>Basidiomycota</taxon>
        <taxon>Pucciniomycotina</taxon>
        <taxon>Pucciniomycetes</taxon>
        <taxon>Pucciniales</taxon>
        <taxon>Sphaerophragmiaceae</taxon>
        <taxon>Austropuccinia</taxon>
    </lineage>
</organism>
<evidence type="ECO:0000256" key="13">
    <source>
        <dbReference type="ARBA" id="ARBA00045102"/>
    </source>
</evidence>
<comment type="similarity">
    <text evidence="3 14">Belongs to the glycosyltransferase 39 family.</text>
</comment>
<feature type="domain" description="MIR" evidence="16">
    <location>
        <begin position="481"/>
        <end position="539"/>
    </location>
</feature>
<dbReference type="InterPro" id="IPR032421">
    <property type="entry name" value="PMT_4TMC"/>
</dbReference>
<dbReference type="Pfam" id="PF16192">
    <property type="entry name" value="PMT_4TMC"/>
    <property type="match status" value="1"/>
</dbReference>